<dbReference type="EMBL" id="OV170222">
    <property type="protein sequence ID" value="CAH0720435.1"/>
    <property type="molecule type" value="Genomic_DNA"/>
</dbReference>
<accession>A0A8J9YBL8</accession>
<evidence type="ECO:0000313" key="5">
    <source>
        <dbReference type="Proteomes" id="UP000838878"/>
    </source>
</evidence>
<name>A0A8J9YBL8_9NEOP</name>
<proteinExistence type="predicted"/>
<feature type="domain" description="CH-like" evidence="1">
    <location>
        <begin position="6"/>
        <end position="103"/>
    </location>
</feature>
<feature type="non-terminal residue" evidence="4">
    <location>
        <position position="1781"/>
    </location>
</feature>
<dbReference type="InterPro" id="IPR054517">
    <property type="entry name" value="SPEF2_D5"/>
</dbReference>
<feature type="domain" description="CPC1/SPEF2" evidence="2">
    <location>
        <begin position="304"/>
        <end position="437"/>
    </location>
</feature>
<keyword evidence="5" id="KW-1185">Reference proteome</keyword>
<dbReference type="Pfam" id="PF24082">
    <property type="entry name" value="SPEF2_C"/>
    <property type="match status" value="1"/>
</dbReference>
<evidence type="ECO:0008006" key="6">
    <source>
        <dbReference type="Google" id="ProtNLM"/>
    </source>
</evidence>
<evidence type="ECO:0000259" key="1">
    <source>
        <dbReference type="Pfam" id="PF06294"/>
    </source>
</evidence>
<organism evidence="4 5">
    <name type="scientific">Brenthis ino</name>
    <name type="common">lesser marbled fritillary</name>
    <dbReference type="NCBI Taxonomy" id="405034"/>
    <lineage>
        <taxon>Eukaryota</taxon>
        <taxon>Metazoa</taxon>
        <taxon>Ecdysozoa</taxon>
        <taxon>Arthropoda</taxon>
        <taxon>Hexapoda</taxon>
        <taxon>Insecta</taxon>
        <taxon>Pterygota</taxon>
        <taxon>Neoptera</taxon>
        <taxon>Endopterygota</taxon>
        <taxon>Lepidoptera</taxon>
        <taxon>Glossata</taxon>
        <taxon>Ditrysia</taxon>
        <taxon>Papilionoidea</taxon>
        <taxon>Nymphalidae</taxon>
        <taxon>Heliconiinae</taxon>
        <taxon>Argynnini</taxon>
        <taxon>Brenthis</taxon>
    </lineage>
</organism>
<sequence length="1781" mass="209829">MAEMLKHWLSQRLQRPISWEAEEFGEKMKNGYVIASVLRSYHVISDDKYYLMRPSNVDEDVKRNWKYLKEWLRDIEINITDIDMYSIMSGKGSTLLRLFYQLFLHLDKRDRTNFIKQERKATSSLIEKIGHRFVVEKLHEVQEPSIDDLSKPLLDQKMFIEWQRKKEKEVKEMYDYMRHKYSKVIAKIEESNIPIKHQVPNLKKISNKDKKDMEKFSLKYPCEFRNYTYEELVELEEKAIERKKSLIDSDWARSYMDNLYVKIHNKADSEEFQKQLTNVISGSLWDLSVAEEESKLDTELAKKVMKLSQFEKQMCTQIMETKQQARNLVRNRIASQDEFNDQRTEQFNQFLNNVKEEINLGLSEIDFEKHRQNMLHKKLYAEKMKRKRQHYYEICYDTMLSIIDFTTKYAYFKKLLEDDIPDHFIHEWKLLYYKQQPIFDILDPIENILKEISQEEEILDQEEIIHLELDRQETLNESEFFDYHNYSYPWTLDFLIPNYDPESEDRKFEYLGARILGHVVYTLLEIKYPYPPQKIPANLPNFSSKAIVRGIPDRLITSAMQTLLSVQKIHVVRLESAINFCLRKFKSEMIGCTDIELSYDKFIGAAQEEEEKELIKLMKAEDEMLVKGSDANVIALSGQLIVNIKQTQTPKTIPEEDITLSIPADLGRYAYQCLNFGDSLTDHLVSAIIVEYIKDQENINGFVIINYPNTYREAQILEETFLGRAPPDENELEDKDEIYLEESIIKHRKKEKDPYKNLRTSKLVNDPHKKRNFKPFSSYFTCYLNLKETDDILQEFVIWSLTEENSELIDRFYAVMGINYSMYYEIIEKEQLALICKYIIGDYAMHIKSTDKLFGENVLSSLDFPTSDDKRTKSKIVKPEISNGKSKERLRRSAKLSRLSFTNELQIVKAPESFNDINEESVLDLNEKENENKLSATTVSSQEIKLLAGEEDWIYGDIQIPEGIGIAISTCWEEIEKTYIHDIQQLFFAKRLQMNCIIPYTRFLKNKMDQIITLPSHKQDLVSSFQKEYNDFENDWRDIYLTKNEWHCRIKELQNRLFKICDERKLFAEQQRQALIYENWTMEELTTLANTYISCMQAELNRSILTYQTMHDFYFAMIKRSPPNDRLVSKELTKIFKETDETSGSKKGGEDKLFRQLKNCFQDMQMKNIEIDYSNNPFNMIIENNVKFALKFIKDTNDSYRSLISREYSEIAKIVPPIKKKEENTSEDSISSEEIFKSNALKCIEEWTMGINGEMFRANLRLLALQYKCYRDMKLFNDNIFKAFTDIQNDINHYYLNEIKAVDRLCKYLQIAVENGKKIPESLILEQDLFVIDPNVLQFSEPQPEPYVDISHEIVSDMEFKISQLARLRDQFKILAPTGIALQQAFIYLIQDFIFFGRESCDGPMFPEAWKHVDPEQIPKLVFLLFGDTAYIDWRDFLIYCLNFTFPTIDELLLLRKKFRCEDFESTELISRNKFLEQTLWFEKDLNPESRNANLRNNLSKHFLFELFESAENLMNYSAFLLAFCKGSNPIEGFVMALSIAIGKKICYSLEECQEIVCKLIREKMYRDECLACANKCTAQFLNKLINNVVNICEGTTIVELEYTERPPEMDKKGKKSKIGTKAKKIENVQSAKLPKVQKSLTSRSKAGPSITDMQMTYICKPCEEDVEVVEGKAPEKEEIQEEVIAEPEPDPNLAYAVSQSAIYNVLNICLPWYFELVPEEKVTPYIEQVKEILKRLEEDTDNKDIYVCKFVNEPNVCKLLHSTKKFVALNLADEIRKVFM</sequence>
<evidence type="ECO:0000259" key="2">
    <source>
        <dbReference type="Pfam" id="PF22946"/>
    </source>
</evidence>
<gene>
    <name evidence="4" type="ORF">BINO364_LOCUS6663</name>
</gene>
<dbReference type="OrthoDB" id="62528at2759"/>
<dbReference type="InterPro" id="IPR056199">
    <property type="entry name" value="SPEF2_C"/>
</dbReference>
<feature type="domain" description="SPEF2 C-terminal" evidence="3">
    <location>
        <begin position="1360"/>
        <end position="1548"/>
    </location>
</feature>
<dbReference type="Gene3D" id="3.40.50.300">
    <property type="entry name" value="P-loop containing nucleotide triphosphate hydrolases"/>
    <property type="match status" value="1"/>
</dbReference>
<dbReference type="PANTHER" id="PTHR14919:SF0">
    <property type="entry name" value="SPERM FLAGELLAR PROTEIN 2"/>
    <property type="match status" value="1"/>
</dbReference>
<dbReference type="InterPro" id="IPR052634">
    <property type="entry name" value="Sperm_flagellar-bone_growth"/>
</dbReference>
<dbReference type="Pfam" id="PF22946">
    <property type="entry name" value="SPEF2_D5"/>
    <property type="match status" value="1"/>
</dbReference>
<evidence type="ECO:0000313" key="4">
    <source>
        <dbReference type="EMBL" id="CAH0720435.1"/>
    </source>
</evidence>
<dbReference type="InterPro" id="IPR010441">
    <property type="entry name" value="CH_2"/>
</dbReference>
<dbReference type="Gene3D" id="1.10.418.10">
    <property type="entry name" value="Calponin-like domain"/>
    <property type="match status" value="1"/>
</dbReference>
<dbReference type="Pfam" id="PF06294">
    <property type="entry name" value="CH_2"/>
    <property type="match status" value="1"/>
</dbReference>
<dbReference type="GO" id="GO:0005737">
    <property type="term" value="C:cytoplasm"/>
    <property type="evidence" value="ECO:0007669"/>
    <property type="project" value="UniProtKB-ARBA"/>
</dbReference>
<dbReference type="InterPro" id="IPR027417">
    <property type="entry name" value="P-loop_NTPase"/>
</dbReference>
<evidence type="ECO:0000259" key="3">
    <source>
        <dbReference type="Pfam" id="PF24082"/>
    </source>
</evidence>
<dbReference type="InterPro" id="IPR036872">
    <property type="entry name" value="CH_dom_sf"/>
</dbReference>
<dbReference type="Proteomes" id="UP000838878">
    <property type="component" value="Chromosome 2"/>
</dbReference>
<dbReference type="PANTHER" id="PTHR14919">
    <property type="entry name" value="KPL2-RELATED"/>
    <property type="match status" value="1"/>
</dbReference>
<protein>
    <recommendedName>
        <fullName evidence="6">Sperm flagellar protein 2</fullName>
    </recommendedName>
</protein>
<reference evidence="4" key="1">
    <citation type="submission" date="2021-12" db="EMBL/GenBank/DDBJ databases">
        <authorList>
            <person name="Martin H S."/>
        </authorList>
    </citation>
    <scope>NUCLEOTIDE SEQUENCE</scope>
</reference>